<dbReference type="PROSITE" id="PS51898">
    <property type="entry name" value="TYR_RECOMBINASE"/>
    <property type="match status" value="1"/>
</dbReference>
<sequence length="331" mass="38522">MYSTSAKNEVVIKLVGKLSMEFEGIDQLKVRSIVEEVLYKYRVLPEETSLVTSDIEEKLQIYLASKKLDGLSIETLKNYRYNLIIFADYLRKPLAAIETMDLRMFLGARCKDMKQSSVNGQISILKSFFGWLADEDYIPKNPAKKLKQTKQPKRVRKPLTEEEAELLRQACETERQKALTEFLISTGCRLDEVFKVNKDNINWHEMSLFVVGKGDKERKVYFNTKAKILLKKYLFSREDDDPALFVTSKRPYHRLGKRSIQREFKKIANMAGIEKSIHPHLFRHSFATYKINSGMSLPVLQHLMGHENPSTTQIYAQLSEENIKYEYKKIS</sequence>
<comment type="subcellular location">
    <subcellularLocation>
        <location evidence="2">Cytoplasm</location>
    </subcellularLocation>
</comment>
<keyword evidence="4" id="KW-0963">Cytoplasm</keyword>
<accession>A0A1J1CS97</accession>
<dbReference type="InterPro" id="IPR050090">
    <property type="entry name" value="Tyrosine_recombinase_XerCD"/>
</dbReference>
<proteinExistence type="inferred from homology"/>
<keyword evidence="10" id="KW-0131">Cell cycle</keyword>
<dbReference type="PROSITE" id="PS51900">
    <property type="entry name" value="CB"/>
    <property type="match status" value="1"/>
</dbReference>
<dbReference type="InterPro" id="IPR010998">
    <property type="entry name" value="Integrase_recombinase_N"/>
</dbReference>
<dbReference type="GO" id="GO:0006310">
    <property type="term" value="P:DNA recombination"/>
    <property type="evidence" value="ECO:0007669"/>
    <property type="project" value="UniProtKB-KW"/>
</dbReference>
<dbReference type="NCBIfam" id="NF040815">
    <property type="entry name" value="recomb_XerA_Arch"/>
    <property type="match status" value="1"/>
</dbReference>
<reference evidence="11 12" key="1">
    <citation type="submission" date="2015-11" db="EMBL/GenBank/DDBJ databases">
        <authorList>
            <person name="Hill K.K."/>
            <person name="Shirey T.B."/>
            <person name="Raphael B."/>
            <person name="Daligault H.E."/>
            <person name="Davenport K.W."/>
            <person name="Bruce D.C."/>
            <person name="Foley B.T."/>
            <person name="Johnson S.L."/>
        </authorList>
    </citation>
    <scope>NUCLEOTIDE SEQUENCE [LARGE SCALE GENOMIC DNA]</scope>
    <source>
        <strain evidence="11 12">CDC_1632</strain>
    </source>
</reference>
<dbReference type="RefSeq" id="WP_045896277.1">
    <property type="nucleotide sequence ID" value="NZ_CP013242.1"/>
</dbReference>
<name>A0A1J1CS97_CLOSG</name>
<evidence type="ECO:0000256" key="6">
    <source>
        <dbReference type="ARBA" id="ARBA00022829"/>
    </source>
</evidence>
<dbReference type="InterPro" id="IPR011010">
    <property type="entry name" value="DNA_brk_join_enz"/>
</dbReference>
<evidence type="ECO:0000256" key="9">
    <source>
        <dbReference type="ARBA" id="ARBA00023172"/>
    </source>
</evidence>
<comment type="similarity">
    <text evidence="3">Belongs to the 'phage' integrase family.</text>
</comment>
<dbReference type="PANTHER" id="PTHR30349:SF77">
    <property type="entry name" value="TYROSINE RECOMBINASE XERC"/>
    <property type="match status" value="1"/>
</dbReference>
<evidence type="ECO:0000313" key="12">
    <source>
        <dbReference type="Proteomes" id="UP000182204"/>
    </source>
</evidence>
<dbReference type="GO" id="GO:0051301">
    <property type="term" value="P:cell division"/>
    <property type="evidence" value="ECO:0007669"/>
    <property type="project" value="UniProtKB-KW"/>
</dbReference>
<comment type="function">
    <text evidence="1">Site-specific tyrosine recombinase, which acts by catalyzing the cutting and rejoining of the recombining DNA molecules.</text>
</comment>
<evidence type="ECO:0000256" key="3">
    <source>
        <dbReference type="ARBA" id="ARBA00008857"/>
    </source>
</evidence>
<dbReference type="InterPro" id="IPR004107">
    <property type="entry name" value="Integrase_SAM-like_N"/>
</dbReference>
<dbReference type="InterPro" id="IPR002104">
    <property type="entry name" value="Integrase_catalytic"/>
</dbReference>
<evidence type="ECO:0000256" key="8">
    <source>
        <dbReference type="ARBA" id="ARBA00023125"/>
    </source>
</evidence>
<dbReference type="STRING" id="413999.CBO2364"/>
<keyword evidence="6" id="KW-0159">Chromosome partition</keyword>
<dbReference type="AlphaFoldDB" id="A0A1J1CS97"/>
<dbReference type="GO" id="GO:0005737">
    <property type="term" value="C:cytoplasm"/>
    <property type="evidence" value="ECO:0007669"/>
    <property type="project" value="UniProtKB-SubCell"/>
</dbReference>
<dbReference type="InterPro" id="IPR044068">
    <property type="entry name" value="CB"/>
</dbReference>
<organism evidence="11 12">
    <name type="scientific">Clostridium sporogenes</name>
    <dbReference type="NCBI Taxonomy" id="1509"/>
    <lineage>
        <taxon>Bacteria</taxon>
        <taxon>Bacillati</taxon>
        <taxon>Bacillota</taxon>
        <taxon>Clostridia</taxon>
        <taxon>Eubacteriales</taxon>
        <taxon>Clostridiaceae</taxon>
        <taxon>Clostridium</taxon>
    </lineage>
</organism>
<evidence type="ECO:0000256" key="2">
    <source>
        <dbReference type="ARBA" id="ARBA00004496"/>
    </source>
</evidence>
<dbReference type="Gene3D" id="1.10.150.130">
    <property type="match status" value="1"/>
</dbReference>
<dbReference type="GO" id="GO:0007059">
    <property type="term" value="P:chromosome segregation"/>
    <property type="evidence" value="ECO:0007669"/>
    <property type="project" value="UniProtKB-KW"/>
</dbReference>
<keyword evidence="8" id="KW-0238">DNA-binding</keyword>
<dbReference type="Pfam" id="PF00589">
    <property type="entry name" value="Phage_integrase"/>
    <property type="match status" value="1"/>
</dbReference>
<keyword evidence="5" id="KW-0132">Cell division</keyword>
<dbReference type="Proteomes" id="UP000182204">
    <property type="component" value="Chromosome"/>
</dbReference>
<dbReference type="GO" id="GO:0015074">
    <property type="term" value="P:DNA integration"/>
    <property type="evidence" value="ECO:0007669"/>
    <property type="project" value="UniProtKB-KW"/>
</dbReference>
<dbReference type="Gene3D" id="1.10.443.10">
    <property type="entry name" value="Intergrase catalytic core"/>
    <property type="match status" value="1"/>
</dbReference>
<dbReference type="Pfam" id="PF02899">
    <property type="entry name" value="Phage_int_SAM_1"/>
    <property type="match status" value="1"/>
</dbReference>
<protein>
    <submittedName>
        <fullName evidence="11">Phage integrase family protein</fullName>
    </submittedName>
</protein>
<evidence type="ECO:0000256" key="5">
    <source>
        <dbReference type="ARBA" id="ARBA00022618"/>
    </source>
</evidence>
<evidence type="ECO:0000256" key="1">
    <source>
        <dbReference type="ARBA" id="ARBA00003283"/>
    </source>
</evidence>
<dbReference type="InterPro" id="IPR013762">
    <property type="entry name" value="Integrase-like_cat_sf"/>
</dbReference>
<evidence type="ECO:0000313" key="11">
    <source>
        <dbReference type="EMBL" id="APH16589.1"/>
    </source>
</evidence>
<keyword evidence="9" id="KW-0233">DNA recombination</keyword>
<dbReference type="EMBL" id="CP013243">
    <property type="protein sequence ID" value="APH16589.1"/>
    <property type="molecule type" value="Genomic_DNA"/>
</dbReference>
<gene>
    <name evidence="11" type="ORF">NPD5_259</name>
</gene>
<evidence type="ECO:0000256" key="4">
    <source>
        <dbReference type="ARBA" id="ARBA00022490"/>
    </source>
</evidence>
<dbReference type="GO" id="GO:0003677">
    <property type="term" value="F:DNA binding"/>
    <property type="evidence" value="ECO:0007669"/>
    <property type="project" value="UniProtKB-UniRule"/>
</dbReference>
<evidence type="ECO:0000256" key="10">
    <source>
        <dbReference type="ARBA" id="ARBA00023306"/>
    </source>
</evidence>
<keyword evidence="7" id="KW-0229">DNA integration</keyword>
<evidence type="ECO:0000256" key="7">
    <source>
        <dbReference type="ARBA" id="ARBA00022908"/>
    </source>
</evidence>
<dbReference type="PANTHER" id="PTHR30349">
    <property type="entry name" value="PHAGE INTEGRASE-RELATED"/>
    <property type="match status" value="1"/>
</dbReference>
<dbReference type="SUPFAM" id="SSF56349">
    <property type="entry name" value="DNA breaking-rejoining enzymes"/>
    <property type="match status" value="1"/>
</dbReference>